<dbReference type="Proteomes" id="UP001369086">
    <property type="component" value="Unassembled WGS sequence"/>
</dbReference>
<organism evidence="2 3">
    <name type="scientific">Huso huso</name>
    <name type="common">Beluga</name>
    <name type="synonym">Acipenser huso</name>
    <dbReference type="NCBI Taxonomy" id="61971"/>
    <lineage>
        <taxon>Eukaryota</taxon>
        <taxon>Metazoa</taxon>
        <taxon>Chordata</taxon>
        <taxon>Craniata</taxon>
        <taxon>Vertebrata</taxon>
        <taxon>Euteleostomi</taxon>
        <taxon>Actinopterygii</taxon>
        <taxon>Chondrostei</taxon>
        <taxon>Acipenseriformes</taxon>
        <taxon>Acipenseridae</taxon>
        <taxon>Huso</taxon>
    </lineage>
</organism>
<dbReference type="EMBL" id="JAHFZB010000002">
    <property type="protein sequence ID" value="KAK6493312.1"/>
    <property type="molecule type" value="Genomic_DNA"/>
</dbReference>
<feature type="domain" description="DUF4371" evidence="1">
    <location>
        <begin position="75"/>
        <end position="167"/>
    </location>
</feature>
<sequence length="353" mass="39475">MDSFASSSPRNVVAETEAFLVLYIAEHSAVQSVDHLTELCRARFKDSHATALKLHRSKCTAIINNVLGPHFVSELVADVGESPFSLLIDESNDISVIKVLGIVIRYFSAKRKQIVSRFLSAVELEDFTADGIVSALKNCIATLGLDLKKLTGIGTDNASVMIGRNNGVYAKLKSEIPHLVLVRCVCHSLILAVSRAYEQSLPKFLDFIVKETYNWFSQSAGRQITYKKLFAAINDGEEPQKILRACATRWISVEPAVRRILQQWLELKTLFVVARENERCYMADQLYRLYCDPQSRAFLIFVKNVLSQVQAVNKTFQGNNVDPTKLIDGLIRLVTSLGCSVTLPTAQVDYLKR</sequence>
<dbReference type="InterPro" id="IPR012337">
    <property type="entry name" value="RNaseH-like_sf"/>
</dbReference>
<comment type="caution">
    <text evidence="2">The sequence shown here is derived from an EMBL/GenBank/DDBJ whole genome shotgun (WGS) entry which is preliminary data.</text>
</comment>
<evidence type="ECO:0000313" key="2">
    <source>
        <dbReference type="EMBL" id="KAK6493312.1"/>
    </source>
</evidence>
<dbReference type="PANTHER" id="PTHR37162:SF1">
    <property type="entry name" value="BED-TYPE DOMAIN-CONTAINING PROTEIN"/>
    <property type="match status" value="1"/>
</dbReference>
<reference evidence="2 3" key="1">
    <citation type="submission" date="2021-05" db="EMBL/GenBank/DDBJ databases">
        <authorList>
            <person name="Zahm M."/>
            <person name="Klopp C."/>
            <person name="Cabau C."/>
            <person name="Kuhl H."/>
            <person name="Suciu R."/>
            <person name="Ciorpac M."/>
            <person name="Holostenco D."/>
            <person name="Gessner J."/>
            <person name="Wuertz S."/>
            <person name="Hohne C."/>
            <person name="Stock M."/>
            <person name="Gislard M."/>
            <person name="Lluch J."/>
            <person name="Milhes M."/>
            <person name="Lampietro C."/>
            <person name="Lopez Roques C."/>
            <person name="Donnadieu C."/>
            <person name="Du K."/>
            <person name="Schartl M."/>
            <person name="Guiguen Y."/>
        </authorList>
    </citation>
    <scope>NUCLEOTIDE SEQUENCE [LARGE SCALE GENOMIC DNA]</scope>
    <source>
        <strain evidence="2">Hh-F2</strain>
        <tissue evidence="2">Blood</tissue>
    </source>
</reference>
<dbReference type="SUPFAM" id="SSF53098">
    <property type="entry name" value="Ribonuclease H-like"/>
    <property type="match status" value="1"/>
</dbReference>
<name>A0ABR1A891_HUSHU</name>
<dbReference type="Pfam" id="PF14291">
    <property type="entry name" value="DUF4371"/>
    <property type="match status" value="1"/>
</dbReference>
<proteinExistence type="predicted"/>
<dbReference type="PANTHER" id="PTHR37162">
    <property type="entry name" value="HAT FAMILY DIMERISATION DOMAINCONTAINING PROTEIN-RELATED"/>
    <property type="match status" value="1"/>
</dbReference>
<gene>
    <name evidence="2" type="ORF">HHUSO_G2875</name>
</gene>
<keyword evidence="3" id="KW-1185">Reference proteome</keyword>
<dbReference type="InterPro" id="IPR025398">
    <property type="entry name" value="DUF4371"/>
</dbReference>
<accession>A0ABR1A891</accession>
<evidence type="ECO:0000313" key="3">
    <source>
        <dbReference type="Proteomes" id="UP001369086"/>
    </source>
</evidence>
<protein>
    <recommendedName>
        <fullName evidence="1">DUF4371 domain-containing protein</fullName>
    </recommendedName>
</protein>
<evidence type="ECO:0000259" key="1">
    <source>
        <dbReference type="Pfam" id="PF14291"/>
    </source>
</evidence>